<gene>
    <name evidence="1" type="ORF">BTO15_15745</name>
</gene>
<evidence type="ECO:0000313" key="2">
    <source>
        <dbReference type="Proteomes" id="UP000232721"/>
    </source>
</evidence>
<proteinExistence type="predicted"/>
<name>A0ABN5F905_9FLAO</name>
<reference evidence="1 2" key="1">
    <citation type="submission" date="2017-02" db="EMBL/GenBank/DDBJ databases">
        <title>Trade-off between light-utilization and light-protection in marine flavobacteria.</title>
        <authorList>
            <person name="Kumagai Y."/>
            <person name="Yoshizawa S."/>
            <person name="Kogure K."/>
            <person name="Iwasaki W."/>
        </authorList>
    </citation>
    <scope>NUCLEOTIDE SEQUENCE [LARGE SCALE GENOMIC DNA]</scope>
    <source>
        <strain evidence="1 2">KCTC 23670</strain>
    </source>
</reference>
<sequence length="67" mass="7257">MTEDSLQIKAFESNLKQQVIMSKSRPITNKSATRIHSSTAKSTTSENVVKGSFAARAQSVGSKNTNK</sequence>
<evidence type="ECO:0008006" key="3">
    <source>
        <dbReference type="Google" id="ProtNLM"/>
    </source>
</evidence>
<evidence type="ECO:0000313" key="1">
    <source>
        <dbReference type="EMBL" id="AUC23465.1"/>
    </source>
</evidence>
<dbReference type="Proteomes" id="UP000232721">
    <property type="component" value="Chromosome"/>
</dbReference>
<organism evidence="1 2">
    <name type="scientific">Polaribacter sejongensis</name>
    <dbReference type="NCBI Taxonomy" id="985043"/>
    <lineage>
        <taxon>Bacteria</taxon>
        <taxon>Pseudomonadati</taxon>
        <taxon>Bacteroidota</taxon>
        <taxon>Flavobacteriia</taxon>
        <taxon>Flavobacteriales</taxon>
        <taxon>Flavobacteriaceae</taxon>
    </lineage>
</organism>
<keyword evidence="2" id="KW-1185">Reference proteome</keyword>
<dbReference type="EMBL" id="CP019336">
    <property type="protein sequence ID" value="AUC23465.1"/>
    <property type="molecule type" value="Genomic_DNA"/>
</dbReference>
<dbReference type="RefSeq" id="WP_208889502.1">
    <property type="nucleotide sequence ID" value="NZ_CP019336.1"/>
</dbReference>
<accession>A0ABN5F905</accession>
<protein>
    <recommendedName>
        <fullName evidence="3">SMP domain-containing protein</fullName>
    </recommendedName>
</protein>